<comment type="caution">
    <text evidence="5">The sequence shown here is derived from an EMBL/GenBank/DDBJ whole genome shotgun (WGS) entry which is preliminary data.</text>
</comment>
<proteinExistence type="predicted"/>
<keyword evidence="4" id="KW-0456">Lyase</keyword>
<evidence type="ECO:0000256" key="2">
    <source>
        <dbReference type="ARBA" id="ARBA00022723"/>
    </source>
</evidence>
<keyword evidence="6" id="KW-1185">Reference proteome</keyword>
<feature type="non-terminal residue" evidence="5">
    <location>
        <position position="1"/>
    </location>
</feature>
<evidence type="ECO:0000256" key="4">
    <source>
        <dbReference type="ARBA" id="ARBA00023239"/>
    </source>
</evidence>
<feature type="non-terminal residue" evidence="5">
    <location>
        <position position="104"/>
    </location>
</feature>
<protein>
    <recommendedName>
        <fullName evidence="7">Pyruvate decarboxylase</fullName>
    </recommendedName>
</protein>
<name>A0A8J2LEF8_9HEXA</name>
<dbReference type="Proteomes" id="UP000708208">
    <property type="component" value="Unassembled WGS sequence"/>
</dbReference>
<keyword evidence="2" id="KW-0479">Metal-binding</keyword>
<dbReference type="GO" id="GO:0030976">
    <property type="term" value="F:thiamine pyrophosphate binding"/>
    <property type="evidence" value="ECO:0007669"/>
    <property type="project" value="InterPro"/>
</dbReference>
<dbReference type="GO" id="GO:0005777">
    <property type="term" value="C:peroxisome"/>
    <property type="evidence" value="ECO:0007669"/>
    <property type="project" value="TreeGrafter"/>
</dbReference>
<sequence length="104" mass="11491">LGAFQETQQVESTRLFTKFAARPQTLQRIPGYVEKAVKLATYGRPGACYLDFPGDLLNSVIAESEIVYPKQLPPPPVSIAPQSEINRALDLLRKAERPLVIVGK</sequence>
<dbReference type="PANTHER" id="PTHR43710:SF2">
    <property type="entry name" value="2-HYDROXYACYL-COA LYASE 1"/>
    <property type="match status" value="1"/>
</dbReference>
<keyword evidence="3" id="KW-0460">Magnesium</keyword>
<evidence type="ECO:0000256" key="3">
    <source>
        <dbReference type="ARBA" id="ARBA00022842"/>
    </source>
</evidence>
<dbReference type="GO" id="GO:0046872">
    <property type="term" value="F:metal ion binding"/>
    <property type="evidence" value="ECO:0007669"/>
    <property type="project" value="UniProtKB-KW"/>
</dbReference>
<dbReference type="PANTHER" id="PTHR43710">
    <property type="entry name" value="2-HYDROXYACYL-COA LYASE"/>
    <property type="match status" value="1"/>
</dbReference>
<dbReference type="InterPro" id="IPR045025">
    <property type="entry name" value="HACL1-like"/>
</dbReference>
<dbReference type="EMBL" id="CAJVCH010560109">
    <property type="protein sequence ID" value="CAG7831354.1"/>
    <property type="molecule type" value="Genomic_DNA"/>
</dbReference>
<dbReference type="CDD" id="cd07035">
    <property type="entry name" value="TPP_PYR_POX_like"/>
    <property type="match status" value="1"/>
</dbReference>
<evidence type="ECO:0000256" key="1">
    <source>
        <dbReference type="ARBA" id="ARBA00001964"/>
    </source>
</evidence>
<gene>
    <name evidence="5" type="ORF">AFUS01_LOCUS41101</name>
</gene>
<evidence type="ECO:0008006" key="7">
    <source>
        <dbReference type="Google" id="ProtNLM"/>
    </source>
</evidence>
<evidence type="ECO:0000313" key="5">
    <source>
        <dbReference type="EMBL" id="CAG7831354.1"/>
    </source>
</evidence>
<accession>A0A8J2LEF8</accession>
<dbReference type="GO" id="GO:0001561">
    <property type="term" value="P:fatty acid alpha-oxidation"/>
    <property type="evidence" value="ECO:0007669"/>
    <property type="project" value="TreeGrafter"/>
</dbReference>
<organism evidence="5 6">
    <name type="scientific">Allacma fusca</name>
    <dbReference type="NCBI Taxonomy" id="39272"/>
    <lineage>
        <taxon>Eukaryota</taxon>
        <taxon>Metazoa</taxon>
        <taxon>Ecdysozoa</taxon>
        <taxon>Arthropoda</taxon>
        <taxon>Hexapoda</taxon>
        <taxon>Collembola</taxon>
        <taxon>Symphypleona</taxon>
        <taxon>Sminthuridae</taxon>
        <taxon>Allacma</taxon>
    </lineage>
</organism>
<reference evidence="5" key="1">
    <citation type="submission" date="2021-06" db="EMBL/GenBank/DDBJ databases">
        <authorList>
            <person name="Hodson N. C."/>
            <person name="Mongue J. A."/>
            <person name="Jaron S. K."/>
        </authorList>
    </citation>
    <scope>NUCLEOTIDE SEQUENCE</scope>
</reference>
<dbReference type="GO" id="GO:0016829">
    <property type="term" value="F:lyase activity"/>
    <property type="evidence" value="ECO:0007669"/>
    <property type="project" value="UniProtKB-KW"/>
</dbReference>
<evidence type="ECO:0000313" key="6">
    <source>
        <dbReference type="Proteomes" id="UP000708208"/>
    </source>
</evidence>
<comment type="cofactor">
    <cofactor evidence="1">
        <name>thiamine diphosphate</name>
        <dbReference type="ChEBI" id="CHEBI:58937"/>
    </cofactor>
</comment>
<dbReference type="OrthoDB" id="16262at2759"/>
<dbReference type="AlphaFoldDB" id="A0A8J2LEF8"/>